<keyword evidence="3" id="KW-1185">Reference proteome</keyword>
<dbReference type="Proteomes" id="UP000634136">
    <property type="component" value="Unassembled WGS sequence"/>
</dbReference>
<proteinExistence type="predicted"/>
<organism evidence="2 3">
    <name type="scientific">Senna tora</name>
    <dbReference type="NCBI Taxonomy" id="362788"/>
    <lineage>
        <taxon>Eukaryota</taxon>
        <taxon>Viridiplantae</taxon>
        <taxon>Streptophyta</taxon>
        <taxon>Embryophyta</taxon>
        <taxon>Tracheophyta</taxon>
        <taxon>Spermatophyta</taxon>
        <taxon>Magnoliopsida</taxon>
        <taxon>eudicotyledons</taxon>
        <taxon>Gunneridae</taxon>
        <taxon>Pentapetalae</taxon>
        <taxon>rosids</taxon>
        <taxon>fabids</taxon>
        <taxon>Fabales</taxon>
        <taxon>Fabaceae</taxon>
        <taxon>Caesalpinioideae</taxon>
        <taxon>Cassia clade</taxon>
        <taxon>Senna</taxon>
    </lineage>
</organism>
<evidence type="ECO:0000313" key="3">
    <source>
        <dbReference type="Proteomes" id="UP000634136"/>
    </source>
</evidence>
<dbReference type="PANTHER" id="PTHR37610:SF40">
    <property type="entry name" value="OS01G0909600 PROTEIN"/>
    <property type="match status" value="1"/>
</dbReference>
<gene>
    <name evidence="2" type="ORF">G2W53_016306</name>
</gene>
<dbReference type="OrthoDB" id="1750137at2759"/>
<sequence>MGDEQNGSSSNNKSGGLKLIPHQLSEDNYMIWRCAMMIALKTKNKLGFMDGSIKQPVDRASDAFLSWSFVDSAMTGWLLHSMKNELYEAYMFTPTARQIWKELEEKYGQTNRPQLLHVKKHMAMLERGNDSVAVYSTKLKKLWEEFCCLRPRPNCICVGCDCGAFKTLEETYESDYVDQFLMGLGEAYENVVDNILVMEPVPSFNKVYAMVKRVEQQRTISSTSTVESSALLARVTDKKTISANSANLGFRAFDRKKEKAKLYCTYCNRTGHTEDGCFKKIGYPD</sequence>
<comment type="caution">
    <text evidence="2">The sequence shown here is derived from an EMBL/GenBank/DDBJ whole genome shotgun (WGS) entry which is preliminary data.</text>
</comment>
<evidence type="ECO:0000313" key="2">
    <source>
        <dbReference type="EMBL" id="KAF7825142.1"/>
    </source>
</evidence>
<dbReference type="InterPro" id="IPR029472">
    <property type="entry name" value="Copia-like_N"/>
</dbReference>
<reference evidence="2" key="1">
    <citation type="submission" date="2020-09" db="EMBL/GenBank/DDBJ databases">
        <title>Genome-Enabled Discovery of Anthraquinone Biosynthesis in Senna tora.</title>
        <authorList>
            <person name="Kang S.-H."/>
            <person name="Pandey R.P."/>
            <person name="Lee C.-M."/>
            <person name="Sim J.-S."/>
            <person name="Jeong J.-T."/>
            <person name="Choi B.-S."/>
            <person name="Jung M."/>
            <person name="Ginzburg D."/>
            <person name="Zhao K."/>
            <person name="Won S.Y."/>
            <person name="Oh T.-J."/>
            <person name="Yu Y."/>
            <person name="Kim N.-H."/>
            <person name="Lee O.R."/>
            <person name="Lee T.-H."/>
            <person name="Bashyal P."/>
            <person name="Kim T.-S."/>
            <person name="Lee W.-H."/>
            <person name="Kawkins C."/>
            <person name="Kim C.-K."/>
            <person name="Kim J.S."/>
            <person name="Ahn B.O."/>
            <person name="Rhee S.Y."/>
            <person name="Sohng J.K."/>
        </authorList>
    </citation>
    <scope>NUCLEOTIDE SEQUENCE</scope>
    <source>
        <tissue evidence="2">Leaf</tissue>
    </source>
</reference>
<evidence type="ECO:0000259" key="1">
    <source>
        <dbReference type="Pfam" id="PF14244"/>
    </source>
</evidence>
<name>A0A834WJF7_9FABA</name>
<feature type="domain" description="Retrotransposon Copia-like N-terminal" evidence="1">
    <location>
        <begin position="14"/>
        <end position="56"/>
    </location>
</feature>
<dbReference type="EMBL" id="JAAIUW010000006">
    <property type="protein sequence ID" value="KAF7825142.1"/>
    <property type="molecule type" value="Genomic_DNA"/>
</dbReference>
<dbReference type="Pfam" id="PF14244">
    <property type="entry name" value="Retrotran_gag_3"/>
    <property type="match status" value="1"/>
</dbReference>
<accession>A0A834WJF7</accession>
<protein>
    <recommendedName>
        <fullName evidence="1">Retrotransposon Copia-like N-terminal domain-containing protein</fullName>
    </recommendedName>
</protein>
<dbReference type="PANTHER" id="PTHR37610">
    <property type="entry name" value="CCHC-TYPE DOMAIN-CONTAINING PROTEIN"/>
    <property type="match status" value="1"/>
</dbReference>
<dbReference type="AlphaFoldDB" id="A0A834WJF7"/>